<dbReference type="Proteomes" id="UP000714915">
    <property type="component" value="Unassembled WGS sequence"/>
</dbReference>
<proteinExistence type="inferred from homology"/>
<dbReference type="PRINTS" id="PR00081">
    <property type="entry name" value="GDHRDH"/>
</dbReference>
<evidence type="ECO:0000256" key="2">
    <source>
        <dbReference type="RuleBase" id="RU000363"/>
    </source>
</evidence>
<reference evidence="3" key="2">
    <citation type="journal article" date="2021" name="Microbiome">
        <title>Successional dynamics and alternative stable states in a saline activated sludge microbial community over 9 years.</title>
        <authorList>
            <person name="Wang Y."/>
            <person name="Ye J."/>
            <person name="Ju F."/>
            <person name="Liu L."/>
            <person name="Boyd J.A."/>
            <person name="Deng Y."/>
            <person name="Parks D.H."/>
            <person name="Jiang X."/>
            <person name="Yin X."/>
            <person name="Woodcroft B.J."/>
            <person name="Tyson G.W."/>
            <person name="Hugenholtz P."/>
            <person name="Polz M.F."/>
            <person name="Zhang T."/>
        </authorList>
    </citation>
    <scope>NUCLEOTIDE SEQUENCE</scope>
    <source>
        <strain evidence="3">HKST-UBA09</strain>
    </source>
</reference>
<protein>
    <submittedName>
        <fullName evidence="3">SDR family NAD(P)-dependent oxidoreductase</fullName>
    </submittedName>
</protein>
<dbReference type="PANTHER" id="PTHR43157">
    <property type="entry name" value="PHOSPHATIDYLINOSITOL-GLYCAN BIOSYNTHESIS CLASS F PROTEIN-RELATED"/>
    <property type="match status" value="1"/>
</dbReference>
<dbReference type="AlphaFoldDB" id="A0A955RLE1"/>
<dbReference type="InterPro" id="IPR002347">
    <property type="entry name" value="SDR_fam"/>
</dbReference>
<dbReference type="PANTHER" id="PTHR43157:SF31">
    <property type="entry name" value="PHOSPHATIDYLINOSITOL-GLYCAN BIOSYNTHESIS CLASS F PROTEIN"/>
    <property type="match status" value="1"/>
</dbReference>
<evidence type="ECO:0000256" key="1">
    <source>
        <dbReference type="ARBA" id="ARBA00023002"/>
    </source>
</evidence>
<evidence type="ECO:0000313" key="4">
    <source>
        <dbReference type="Proteomes" id="UP000714915"/>
    </source>
</evidence>
<dbReference type="PRINTS" id="PR00080">
    <property type="entry name" value="SDRFAMILY"/>
</dbReference>
<dbReference type="EMBL" id="JAGQLF010000030">
    <property type="protein sequence ID" value="MCA9386966.1"/>
    <property type="molecule type" value="Genomic_DNA"/>
</dbReference>
<reference evidence="3" key="1">
    <citation type="submission" date="2020-04" db="EMBL/GenBank/DDBJ databases">
        <authorList>
            <person name="Zhang T."/>
        </authorList>
    </citation>
    <scope>NUCLEOTIDE SEQUENCE</scope>
    <source>
        <strain evidence="3">HKST-UBA09</strain>
    </source>
</reference>
<comment type="caution">
    <text evidence="3">The sequence shown here is derived from an EMBL/GenBank/DDBJ whole genome shotgun (WGS) entry which is preliminary data.</text>
</comment>
<comment type="similarity">
    <text evidence="2">Belongs to the short-chain dehydrogenases/reductases (SDR) family.</text>
</comment>
<organism evidence="3 4">
    <name type="scientific">Candidatus Dojkabacteria bacterium</name>
    <dbReference type="NCBI Taxonomy" id="2099670"/>
    <lineage>
        <taxon>Bacteria</taxon>
        <taxon>Candidatus Dojkabacteria</taxon>
    </lineage>
</organism>
<dbReference type="Pfam" id="PF00106">
    <property type="entry name" value="adh_short"/>
    <property type="match status" value="1"/>
</dbReference>
<keyword evidence="1" id="KW-0560">Oxidoreductase</keyword>
<feature type="non-terminal residue" evidence="3">
    <location>
        <position position="1"/>
    </location>
</feature>
<sequence>AALGHTVVMATYSQEKGAEARSLIMKKVPKADIPIMTVNLDDPLSIKDFVREFENKFQNLDVLINNAGIFRDERIENTIGIDKVFMVNVIAPIMLSLLFKNLLEKSKPSRIINLGSIGEKYGTVDIGNLNGEKSYEGNIIYNQSKRALVSLSYRLAKEFYETGITVNALHPGTLKSDRIDEPLEISWFDRFIERLMKPITMQTDVGVDTTVYLAVSPDVEKVTGRYFCGMSLSDSSRDSHDEHLQNELWKYVMKIIKPYI</sequence>
<dbReference type="InterPro" id="IPR036291">
    <property type="entry name" value="NAD(P)-bd_dom_sf"/>
</dbReference>
<accession>A0A955RLE1</accession>
<dbReference type="SUPFAM" id="SSF51735">
    <property type="entry name" value="NAD(P)-binding Rossmann-fold domains"/>
    <property type="match status" value="1"/>
</dbReference>
<dbReference type="Gene3D" id="3.40.50.720">
    <property type="entry name" value="NAD(P)-binding Rossmann-like Domain"/>
    <property type="match status" value="1"/>
</dbReference>
<name>A0A955RLE1_9BACT</name>
<gene>
    <name evidence="3" type="ORF">KC669_02940</name>
</gene>
<evidence type="ECO:0000313" key="3">
    <source>
        <dbReference type="EMBL" id="MCA9386966.1"/>
    </source>
</evidence>
<dbReference type="GO" id="GO:0016491">
    <property type="term" value="F:oxidoreductase activity"/>
    <property type="evidence" value="ECO:0007669"/>
    <property type="project" value="UniProtKB-KW"/>
</dbReference>